<feature type="compositionally biased region" description="Basic and acidic residues" evidence="6">
    <location>
        <begin position="74"/>
        <end position="83"/>
    </location>
</feature>
<evidence type="ECO:0000256" key="6">
    <source>
        <dbReference type="SAM" id="MobiDB-lite"/>
    </source>
</evidence>
<feature type="compositionally biased region" description="Polar residues" evidence="6">
    <location>
        <begin position="42"/>
        <end position="61"/>
    </location>
</feature>
<dbReference type="PROSITE" id="PS00657">
    <property type="entry name" value="FORK_HEAD_1"/>
    <property type="match status" value="1"/>
</dbReference>
<dbReference type="PRINTS" id="PR00053">
    <property type="entry name" value="FORKHEAD"/>
</dbReference>
<dbReference type="InterPro" id="IPR030456">
    <property type="entry name" value="TF_fork_head_CS_2"/>
</dbReference>
<dbReference type="AlphaFoldDB" id="A0AAE8ZTG1"/>
<evidence type="ECO:0000313" key="9">
    <source>
        <dbReference type="Proteomes" id="UP000827892"/>
    </source>
</evidence>
<dbReference type="EMBL" id="CP090896">
    <property type="protein sequence ID" value="ULT81892.1"/>
    <property type="molecule type" value="Genomic_DNA"/>
</dbReference>
<evidence type="ECO:0000256" key="4">
    <source>
        <dbReference type="ARBA" id="ARBA00077297"/>
    </source>
</evidence>
<evidence type="ECO:0000259" key="7">
    <source>
        <dbReference type="PROSITE" id="PS50039"/>
    </source>
</evidence>
<dbReference type="InterPro" id="IPR001766">
    <property type="entry name" value="Fork_head_dom"/>
</dbReference>
<dbReference type="GO" id="GO:0003700">
    <property type="term" value="F:DNA-binding transcription factor activity"/>
    <property type="evidence" value="ECO:0007669"/>
    <property type="project" value="EnsemblMetazoa"/>
</dbReference>
<comment type="function">
    <text evidence="2">Transcription factor. Plays a role in embryogenesis and later development, perhaps acting redundantly with forkhead protein pes-1.</text>
</comment>
<dbReference type="PROSITE" id="PS50039">
    <property type="entry name" value="FORK_HEAD_3"/>
    <property type="match status" value="1"/>
</dbReference>
<dbReference type="CDD" id="cd20021">
    <property type="entry name" value="FH_FOXG"/>
    <property type="match status" value="1"/>
</dbReference>
<evidence type="ECO:0000256" key="2">
    <source>
        <dbReference type="ARBA" id="ARBA00056063"/>
    </source>
</evidence>
<comment type="subcellular location">
    <subcellularLocation>
        <location evidence="5">Nucleus</location>
    </subcellularLocation>
</comment>
<dbReference type="Pfam" id="PF00250">
    <property type="entry name" value="Forkhead"/>
    <property type="match status" value="1"/>
</dbReference>
<keyword evidence="1 5" id="KW-0238">DNA-binding</keyword>
<dbReference type="GO" id="GO:0043565">
    <property type="term" value="F:sequence-specific DNA binding"/>
    <property type="evidence" value="ECO:0007669"/>
    <property type="project" value="InterPro"/>
</dbReference>
<dbReference type="GO" id="GO:0009792">
    <property type="term" value="P:embryo development ending in birth or egg hatching"/>
    <property type="evidence" value="ECO:0007669"/>
    <property type="project" value="EnsemblMetazoa"/>
</dbReference>
<accession>A0AAE8ZTG1</accession>
<dbReference type="GO" id="GO:0005634">
    <property type="term" value="C:nucleus"/>
    <property type="evidence" value="ECO:0007669"/>
    <property type="project" value="UniProtKB-SubCell"/>
</dbReference>
<dbReference type="SMR" id="A0AAE8ZTG1"/>
<dbReference type="SUPFAM" id="SSF46785">
    <property type="entry name" value="Winged helix' DNA-binding domain"/>
    <property type="match status" value="1"/>
</dbReference>
<evidence type="ECO:0000256" key="5">
    <source>
        <dbReference type="PROSITE-ProRule" id="PRU00089"/>
    </source>
</evidence>
<dbReference type="InterPro" id="IPR036390">
    <property type="entry name" value="WH_DNA-bd_sf"/>
</dbReference>
<evidence type="ECO:0000313" key="8">
    <source>
        <dbReference type="EMBL" id="ULT81892.1"/>
    </source>
</evidence>
<dbReference type="PANTHER" id="PTHR46617:SF3">
    <property type="entry name" value="FORKHEAD BOX PROTEIN G1"/>
    <property type="match status" value="1"/>
</dbReference>
<organism evidence="8 9">
    <name type="scientific">Caenorhabditis briggsae</name>
    <dbReference type="NCBI Taxonomy" id="6238"/>
    <lineage>
        <taxon>Eukaryota</taxon>
        <taxon>Metazoa</taxon>
        <taxon>Ecdysozoa</taxon>
        <taxon>Nematoda</taxon>
        <taxon>Chromadorea</taxon>
        <taxon>Rhabditida</taxon>
        <taxon>Rhabditina</taxon>
        <taxon>Rhabditomorpha</taxon>
        <taxon>Rhabditoidea</taxon>
        <taxon>Rhabditidae</taxon>
        <taxon>Peloderinae</taxon>
        <taxon>Caenorhabditis</taxon>
    </lineage>
</organism>
<dbReference type="GO" id="GO:1905515">
    <property type="term" value="P:non-motile cilium assembly"/>
    <property type="evidence" value="ECO:0007669"/>
    <property type="project" value="EnsemblMetazoa"/>
</dbReference>
<sequence>MARFSILDLCPDLVEKAMNVQNGLVSMQSTLQLQAQKDINDPCTSIDSTTDIMSNPANDNSDYLLDESVDDERSESTSSKDSKSPCSNSSDDKKPSSPNDKPPFSYNALIMMAIKNSPEKRLTLAGIYDYILTNYPFYRDNKQGWQNSIRHNLSLNKCFVKVPRNFDDPGKGNYWMLDATCEDEVFIGGATGKLRRRPSTLSRARMDAYKQYGAAAANLFPYFNPGLPPMPRTPFITTPPTAFLPRPMMPMPSLAPVFTQPELIQMYLNQQQGLFAKLQ</sequence>
<protein>
    <recommendedName>
        <fullName evidence="3">Forkhead box protein fkh-2</fullName>
    </recommendedName>
    <alternativeName>
        <fullName evidence="4">Forkhead transcription factor family member fkh-2</fullName>
    </alternativeName>
</protein>
<dbReference type="Gene3D" id="1.10.10.10">
    <property type="entry name" value="Winged helix-like DNA-binding domain superfamily/Winged helix DNA-binding domain"/>
    <property type="match status" value="1"/>
</dbReference>
<dbReference type="Proteomes" id="UP000827892">
    <property type="component" value="Chromosome X"/>
</dbReference>
<dbReference type="OMA" id="IMMAIKN"/>
<feature type="compositionally biased region" description="Acidic residues" evidence="6">
    <location>
        <begin position="64"/>
        <end position="73"/>
    </location>
</feature>
<dbReference type="PANTHER" id="PTHR46617">
    <property type="entry name" value="FORKHEAD BOX PROTEIN G1"/>
    <property type="match status" value="1"/>
</dbReference>
<dbReference type="PROSITE" id="PS00658">
    <property type="entry name" value="FORK_HEAD_2"/>
    <property type="match status" value="1"/>
</dbReference>
<feature type="domain" description="Fork-head" evidence="7">
    <location>
        <begin position="101"/>
        <end position="196"/>
    </location>
</feature>
<dbReference type="GO" id="GO:0016358">
    <property type="term" value="P:dendrite development"/>
    <property type="evidence" value="ECO:0007669"/>
    <property type="project" value="EnsemblMetazoa"/>
</dbReference>
<dbReference type="InterPro" id="IPR036388">
    <property type="entry name" value="WH-like_DNA-bd_sf"/>
</dbReference>
<evidence type="ECO:0000256" key="3">
    <source>
        <dbReference type="ARBA" id="ARBA00071019"/>
    </source>
</evidence>
<dbReference type="GO" id="GO:0002119">
    <property type="term" value="P:nematode larval development"/>
    <property type="evidence" value="ECO:0007669"/>
    <property type="project" value="EnsemblMetazoa"/>
</dbReference>
<name>A0AAE8ZTG1_CAEBR</name>
<dbReference type="KEGG" id="cbr:CBG_14280"/>
<dbReference type="GO" id="GO:0048665">
    <property type="term" value="P:neuron fate specification"/>
    <property type="evidence" value="ECO:0007669"/>
    <property type="project" value="EnsemblMetazoa"/>
</dbReference>
<dbReference type="GO" id="GO:0045944">
    <property type="term" value="P:positive regulation of transcription by RNA polymerase II"/>
    <property type="evidence" value="ECO:0007669"/>
    <property type="project" value="EnsemblMetazoa"/>
</dbReference>
<gene>
    <name evidence="8" type="ORF">L3Y34_011689</name>
</gene>
<keyword evidence="5" id="KW-0539">Nucleus</keyword>
<feature type="region of interest" description="Disordered" evidence="6">
    <location>
        <begin position="42"/>
        <end position="102"/>
    </location>
</feature>
<feature type="DNA-binding region" description="Fork-head" evidence="5">
    <location>
        <begin position="101"/>
        <end position="196"/>
    </location>
</feature>
<proteinExistence type="predicted"/>
<reference evidence="8 9" key="1">
    <citation type="submission" date="2022-05" db="EMBL/GenBank/DDBJ databases">
        <title>Chromosome-level reference genomes for two strains of Caenorhabditis briggsae: an improved platform for comparative genomics.</title>
        <authorList>
            <person name="Stevens L."/>
            <person name="Andersen E.C."/>
        </authorList>
    </citation>
    <scope>NUCLEOTIDE SEQUENCE [LARGE SCALE GENOMIC DNA]</scope>
    <source>
        <strain evidence="8">QX1410_ONT</strain>
        <tissue evidence="8">Whole-organism</tissue>
    </source>
</reference>
<evidence type="ECO:0000256" key="1">
    <source>
        <dbReference type="ARBA" id="ARBA00023125"/>
    </source>
</evidence>
<dbReference type="SMART" id="SM00339">
    <property type="entry name" value="FH"/>
    <property type="match status" value="1"/>
</dbReference>
<dbReference type="FunFam" id="1.10.10.10:FF:000135">
    <property type="entry name" value="forkhead box protein G1"/>
    <property type="match status" value="1"/>
</dbReference>
<dbReference type="InterPro" id="IPR018122">
    <property type="entry name" value="TF_fork_head_CS_1"/>
</dbReference>
<dbReference type="InterPro" id="IPR047208">
    <property type="entry name" value="FOXG1"/>
</dbReference>